<dbReference type="EMBL" id="JABEZY010000013">
    <property type="protein sequence ID" value="MBA0752594.1"/>
    <property type="molecule type" value="Genomic_DNA"/>
</dbReference>
<gene>
    <name evidence="1" type="ORF">Gogos_001415</name>
</gene>
<dbReference type="AlphaFoldDB" id="A0A7J9CW79"/>
<evidence type="ECO:0000313" key="1">
    <source>
        <dbReference type="EMBL" id="MBA0752594.1"/>
    </source>
</evidence>
<reference evidence="1 2" key="1">
    <citation type="journal article" date="2019" name="Genome Biol. Evol.">
        <title>Insights into the evolution of the New World diploid cottons (Gossypium, subgenus Houzingenia) based on genome sequencing.</title>
        <authorList>
            <person name="Grover C.E."/>
            <person name="Arick M.A. 2nd"/>
            <person name="Thrash A."/>
            <person name="Conover J.L."/>
            <person name="Sanders W.S."/>
            <person name="Peterson D.G."/>
            <person name="Frelichowski J.E."/>
            <person name="Scheffler J.A."/>
            <person name="Scheffler B.E."/>
            <person name="Wendel J.F."/>
        </authorList>
    </citation>
    <scope>NUCLEOTIDE SEQUENCE [LARGE SCALE GENOMIC DNA]</scope>
    <source>
        <strain evidence="1">5</strain>
        <tissue evidence="1">Leaf</tissue>
    </source>
</reference>
<name>A0A7J9CW79_GOSGO</name>
<evidence type="ECO:0000313" key="2">
    <source>
        <dbReference type="Proteomes" id="UP000593579"/>
    </source>
</evidence>
<keyword evidence="2" id="KW-1185">Reference proteome</keyword>
<protein>
    <submittedName>
        <fullName evidence="1">Uncharacterized protein</fullName>
    </submittedName>
</protein>
<proteinExistence type="predicted"/>
<organism evidence="1 2">
    <name type="scientific">Gossypium gossypioides</name>
    <name type="common">Mexican cotton</name>
    <name type="synonym">Selera gossypioides</name>
    <dbReference type="NCBI Taxonomy" id="34282"/>
    <lineage>
        <taxon>Eukaryota</taxon>
        <taxon>Viridiplantae</taxon>
        <taxon>Streptophyta</taxon>
        <taxon>Embryophyta</taxon>
        <taxon>Tracheophyta</taxon>
        <taxon>Spermatophyta</taxon>
        <taxon>Magnoliopsida</taxon>
        <taxon>eudicotyledons</taxon>
        <taxon>Gunneridae</taxon>
        <taxon>Pentapetalae</taxon>
        <taxon>rosids</taxon>
        <taxon>malvids</taxon>
        <taxon>Malvales</taxon>
        <taxon>Malvaceae</taxon>
        <taxon>Malvoideae</taxon>
        <taxon>Gossypium</taxon>
    </lineage>
</organism>
<comment type="caution">
    <text evidence="1">The sequence shown here is derived from an EMBL/GenBank/DDBJ whole genome shotgun (WGS) entry which is preliminary data.</text>
</comment>
<accession>A0A7J9CW79</accession>
<dbReference type="Proteomes" id="UP000593579">
    <property type="component" value="Unassembled WGS sequence"/>
</dbReference>
<sequence>MGNLLPFGCATTWAFFLLRIIVIG</sequence>